<dbReference type="Proteomes" id="UP000024376">
    <property type="component" value="Unassembled WGS sequence"/>
</dbReference>
<protein>
    <submittedName>
        <fullName evidence="1">Uncharacterized protein</fullName>
    </submittedName>
</protein>
<dbReference type="EMBL" id="KI911157">
    <property type="protein sequence ID" value="ETR99403.1"/>
    <property type="molecule type" value="Genomic_DNA"/>
</dbReference>
<organism evidence="1 2">
    <name type="scientific">Hypocrea jecorina (strain ATCC 56765 / BCRC 32924 / NRRL 11460 / Rut C-30)</name>
    <name type="common">Trichoderma reesei</name>
    <dbReference type="NCBI Taxonomy" id="1344414"/>
    <lineage>
        <taxon>Eukaryota</taxon>
        <taxon>Fungi</taxon>
        <taxon>Dikarya</taxon>
        <taxon>Ascomycota</taxon>
        <taxon>Pezizomycotina</taxon>
        <taxon>Sordariomycetes</taxon>
        <taxon>Hypocreomycetidae</taxon>
        <taxon>Hypocreales</taxon>
        <taxon>Hypocreaceae</taxon>
        <taxon>Trichoderma</taxon>
    </lineage>
</organism>
<evidence type="ECO:0000313" key="1">
    <source>
        <dbReference type="EMBL" id="ETR99403.1"/>
    </source>
</evidence>
<dbReference type="PANTHER" id="PTHR37490:SF1">
    <property type="entry name" value="GLYCOSYLTRANSFERASE 2-LIKE DOMAIN-CONTAINING PROTEIN"/>
    <property type="match status" value="1"/>
</dbReference>
<dbReference type="PANTHER" id="PTHR37490">
    <property type="entry name" value="EXPRESSED PROTEIN"/>
    <property type="match status" value="1"/>
</dbReference>
<dbReference type="InterPro" id="IPR021838">
    <property type="entry name" value="DUF3431"/>
</dbReference>
<dbReference type="HOGENOM" id="CLU_077707_0_0_1"/>
<reference evidence="2" key="1">
    <citation type="journal article" date="2013" name="Ind. Biotechnol.">
        <title>Comparative genomics analysis of Trichoderma reesei strains.</title>
        <authorList>
            <person name="Koike H."/>
            <person name="Aerts A."/>
            <person name="LaButti K."/>
            <person name="Grigoriev I.V."/>
            <person name="Baker S.E."/>
        </authorList>
    </citation>
    <scope>NUCLEOTIDE SEQUENCE [LARGE SCALE GENOMIC DNA]</scope>
    <source>
        <strain evidence="2">ATCC 56765 / BCRC 32924 / NRRL 11460 / Rut C-30</strain>
    </source>
</reference>
<dbReference type="OrthoDB" id="28755at2759"/>
<proteinExistence type="predicted"/>
<dbReference type="Pfam" id="PF11913">
    <property type="entry name" value="DUF3431"/>
    <property type="match status" value="1"/>
</dbReference>
<name>A0A024S271_HYPJR</name>
<sequence length="248" mass="28664">MGSVIPSPTTLPWPVSTASLGVVVARFKEDLTPWLPVSKYAYVYDQGHIPQSNDTVNHDDFRSYVQLRNLGREGQTHLHHIVHHYDKLEDYMIFCQAAPFDLIGDVVNSTIQMVEVALQVKRNEVNPFNPALFHDVNDWAKINWTDPKESIWMTPSQLASLVFAPYTPAELWHFVLREHHPPAIRAAHGGTFAVRRETIRNQPREVYERALKKFVEANATNPEVGFMWERFWTATFSNKYWLPEVENP</sequence>
<dbReference type="KEGG" id="trr:M419DRAFT_86695"/>
<evidence type="ECO:0000313" key="2">
    <source>
        <dbReference type="Proteomes" id="UP000024376"/>
    </source>
</evidence>
<accession>A0A024S271</accession>
<gene>
    <name evidence="1" type="ORF">M419DRAFT_86695</name>
</gene>
<dbReference type="AlphaFoldDB" id="A0A024S271"/>